<dbReference type="SUPFAM" id="SSF48726">
    <property type="entry name" value="Immunoglobulin"/>
    <property type="match status" value="4"/>
</dbReference>
<dbReference type="Pfam" id="PF08205">
    <property type="entry name" value="C2-set_2"/>
    <property type="match status" value="1"/>
</dbReference>
<dbReference type="GO" id="GO:0050839">
    <property type="term" value="F:cell adhesion molecule binding"/>
    <property type="evidence" value="ECO:0007669"/>
    <property type="project" value="TreeGrafter"/>
</dbReference>
<evidence type="ECO:0000313" key="9">
    <source>
        <dbReference type="EMBL" id="KAG5321326.1"/>
    </source>
</evidence>
<feature type="domain" description="Ig-like" evidence="8">
    <location>
        <begin position="370"/>
        <end position="450"/>
    </location>
</feature>
<sequence length="1166" mass="129941">MAGYSSALNTDFAPESARRMQRSAIDAIGNARKSSVYAITSTCDRSNKFFSIILIHYRNESRRIGRRTVSLIICLSLLMTMEAKTVAAMNVTNASSVVVSTLKPFITTEVVYQRFAIEPMDQTAVIGSRVTLPCRVLDQKGPIQWTKDDFGLGAVRNLTGYERYAMIGSDEEGNQHVLPQHEKFNCISKLSFKALLPKSCLIHMVMFILRGDFSLHIYPVELEDDGTYQCQASPTNDGQPALRSRFAKLSVLVPPQKPKILQGDFLVTTEDRELVIECISSAGKPPAEASILSSFRIFITWIDGLGNVLRHGIKTTKEAYDNGPLITVKSVLRVMPRKDHDNTTFTCQSQNMADRSPQNAKLRVEVRYAPKVSLSKIDRIVEGSELRFKCCAEANPPDVEYRWFINKKKVIGDYTTEMIIHNATRELHDATVKCEVSNEVGKSEESQTLDIRYGPQFRHPPLSVETHYGATEILQCDVDGNPMPEIEWYHEDSDRMVANSPNISVVVSSDTAGRYYCKARVHGFPELTGHANIYIRAPPSIVSQRIQYVPDEGVVKVKCTAISVPKAESVVWSFAGRELNFTSNNTPFYVQEEYAAERVVSTVTLLDPISTYFGDYNCTVTNSFGTDSVIIKLTAHIDWQLILIIAGLVVCVILIGIIVTLILQCRDRIKQPRPRTAQNQETDLQETDSNADRYRESDRSSNLSDVKADIRAGSSVSNAESVTALDSEGEGSTRGVNALALAGPVPNPLSGYRYSADYTEPSFPPKNNDGSNNNGYVPYVDYTRDYMPPTTQSMGASRESLSRISTSGILSSKKIGLSSANLGSLTPQTTPIDPRFSATYGNPYLRMSAAEQLRHAPHTAVPGVTPAPPPYTQAMRMNSLNTLNGAGPQAPLSAHYITGGPNGAMATVKRTSAVGTLATHTSRYLLGPRPATLRSTTRDARRLVDASEQSQCRYNQTRHAHDTERYRAEYERLVERRSQGSWGSRGHAGITDRAQRMAENGEALKHIELVLRQLQRVSRDHQQLVQQRYSDVQYEIGKRINERIWHHRYHHHHYRDGRESSIDPSRTWSRSSSSPWESDLTLRKTQPNVTTRLLTKRRDYGGTAQSTINILRPVSGHVRDGTAGTCQEMKYIPENVGWMDARETFDAWSLPGASSSNDRRTSSTVV</sequence>
<accession>A0A836FLS6</accession>
<dbReference type="GO" id="GO:0098609">
    <property type="term" value="P:cell-cell adhesion"/>
    <property type="evidence" value="ECO:0007669"/>
    <property type="project" value="TreeGrafter"/>
</dbReference>
<dbReference type="InterPro" id="IPR003599">
    <property type="entry name" value="Ig_sub"/>
</dbReference>
<keyword evidence="7" id="KW-0812">Transmembrane</keyword>
<evidence type="ECO:0000313" key="10">
    <source>
        <dbReference type="Proteomes" id="UP000668214"/>
    </source>
</evidence>
<proteinExistence type="predicted"/>
<name>A0A836FLS6_9HYME</name>
<evidence type="ECO:0000256" key="1">
    <source>
        <dbReference type="ARBA" id="ARBA00004479"/>
    </source>
</evidence>
<feature type="compositionally biased region" description="Basic and acidic residues" evidence="6">
    <location>
        <begin position="690"/>
        <end position="699"/>
    </location>
</feature>
<feature type="compositionally biased region" description="Low complexity" evidence="6">
    <location>
        <begin position="1062"/>
        <end position="1079"/>
    </location>
</feature>
<dbReference type="PANTHER" id="PTHR11640">
    <property type="entry name" value="NEPHRIN"/>
    <property type="match status" value="1"/>
</dbReference>
<dbReference type="EMBL" id="JAANIA010001222">
    <property type="protein sequence ID" value="KAG5321326.1"/>
    <property type="molecule type" value="Genomic_DNA"/>
</dbReference>
<feature type="domain" description="Ig-like" evidence="8">
    <location>
        <begin position="104"/>
        <end position="247"/>
    </location>
</feature>
<keyword evidence="4" id="KW-0325">Glycoprotein</keyword>
<feature type="transmembrane region" description="Helical" evidence="7">
    <location>
        <begin position="639"/>
        <end position="663"/>
    </location>
</feature>
<reference evidence="9" key="1">
    <citation type="submission" date="2020-02" db="EMBL/GenBank/DDBJ databases">
        <title>Relaxed selection underlies rapid genomic changes in the transitions from sociality to social parasitism in ants.</title>
        <authorList>
            <person name="Bi X."/>
        </authorList>
    </citation>
    <scope>NUCLEOTIDE SEQUENCE</scope>
    <source>
        <strain evidence="9">BGI-DK2014c</strain>
        <tissue evidence="9">Whole body</tissue>
    </source>
</reference>
<protein>
    <submittedName>
        <fullName evidence="9">ICCR protein</fullName>
    </submittedName>
</protein>
<feature type="domain" description="Ig-like" evidence="8">
    <location>
        <begin position="539"/>
        <end position="634"/>
    </location>
</feature>
<evidence type="ECO:0000256" key="6">
    <source>
        <dbReference type="SAM" id="MobiDB-lite"/>
    </source>
</evidence>
<feature type="non-terminal residue" evidence="9">
    <location>
        <position position="1166"/>
    </location>
</feature>
<dbReference type="AlphaFoldDB" id="A0A836FLS6"/>
<organism evidence="9 10">
    <name type="scientific">Pseudoatta argentina</name>
    <dbReference type="NCBI Taxonomy" id="621737"/>
    <lineage>
        <taxon>Eukaryota</taxon>
        <taxon>Metazoa</taxon>
        <taxon>Ecdysozoa</taxon>
        <taxon>Arthropoda</taxon>
        <taxon>Hexapoda</taxon>
        <taxon>Insecta</taxon>
        <taxon>Pterygota</taxon>
        <taxon>Neoptera</taxon>
        <taxon>Endopterygota</taxon>
        <taxon>Hymenoptera</taxon>
        <taxon>Apocrita</taxon>
        <taxon>Aculeata</taxon>
        <taxon>Formicoidea</taxon>
        <taxon>Formicidae</taxon>
        <taxon>Myrmicinae</taxon>
        <taxon>Pseudoatta</taxon>
    </lineage>
</organism>
<evidence type="ECO:0000256" key="3">
    <source>
        <dbReference type="ARBA" id="ARBA00023157"/>
    </source>
</evidence>
<dbReference type="InterPro" id="IPR007110">
    <property type="entry name" value="Ig-like_dom"/>
</dbReference>
<feature type="region of interest" description="Disordered" evidence="6">
    <location>
        <begin position="672"/>
        <end position="707"/>
    </location>
</feature>
<gene>
    <name evidence="9" type="primary">Rst</name>
    <name evidence="9" type="ORF">G6Z78_0011340</name>
</gene>
<keyword evidence="3" id="KW-1015">Disulfide bond</keyword>
<dbReference type="PROSITE" id="PS50835">
    <property type="entry name" value="IG_LIKE"/>
    <property type="match status" value="5"/>
</dbReference>
<dbReference type="SMART" id="SM00408">
    <property type="entry name" value="IGc2"/>
    <property type="match status" value="3"/>
</dbReference>
<dbReference type="SMART" id="SM00409">
    <property type="entry name" value="IG"/>
    <property type="match status" value="5"/>
</dbReference>
<dbReference type="InterPro" id="IPR003598">
    <property type="entry name" value="Ig_sub2"/>
</dbReference>
<feature type="domain" description="Ig-like" evidence="8">
    <location>
        <begin position="455"/>
        <end position="528"/>
    </location>
</feature>
<dbReference type="GO" id="GO:0005886">
    <property type="term" value="C:plasma membrane"/>
    <property type="evidence" value="ECO:0007669"/>
    <property type="project" value="TreeGrafter"/>
</dbReference>
<comment type="subcellular location">
    <subcellularLocation>
        <location evidence="1">Membrane</location>
        <topology evidence="1">Single-pass type I membrane protein</topology>
    </subcellularLocation>
</comment>
<feature type="domain" description="Ig-like" evidence="8">
    <location>
        <begin position="258"/>
        <end position="363"/>
    </location>
</feature>
<comment type="caution">
    <text evidence="9">The sequence shown here is derived from an EMBL/GenBank/DDBJ whole genome shotgun (WGS) entry which is preliminary data.</text>
</comment>
<dbReference type="Gene3D" id="2.60.40.10">
    <property type="entry name" value="Immunoglobulins"/>
    <property type="match status" value="5"/>
</dbReference>
<dbReference type="PANTHER" id="PTHR11640:SF31">
    <property type="entry name" value="IRREGULAR CHIASM C-ROUGHEST PROTEIN-RELATED"/>
    <property type="match status" value="1"/>
</dbReference>
<dbReference type="InterPro" id="IPR051275">
    <property type="entry name" value="Cell_adhesion_signaling"/>
</dbReference>
<dbReference type="InterPro" id="IPR013162">
    <property type="entry name" value="CD80_C2-set"/>
</dbReference>
<dbReference type="InterPro" id="IPR013783">
    <property type="entry name" value="Ig-like_fold"/>
</dbReference>
<dbReference type="InterPro" id="IPR036179">
    <property type="entry name" value="Ig-like_dom_sf"/>
</dbReference>
<evidence type="ECO:0000259" key="8">
    <source>
        <dbReference type="PROSITE" id="PS50835"/>
    </source>
</evidence>
<keyword evidence="7" id="KW-1133">Transmembrane helix</keyword>
<dbReference type="Pfam" id="PF13895">
    <property type="entry name" value="Ig_2"/>
    <property type="match status" value="1"/>
</dbReference>
<dbReference type="GO" id="GO:0005911">
    <property type="term" value="C:cell-cell junction"/>
    <property type="evidence" value="ECO:0007669"/>
    <property type="project" value="TreeGrafter"/>
</dbReference>
<dbReference type="Proteomes" id="UP000668214">
    <property type="component" value="Unassembled WGS sequence"/>
</dbReference>
<evidence type="ECO:0000256" key="2">
    <source>
        <dbReference type="ARBA" id="ARBA00023136"/>
    </source>
</evidence>
<feature type="region of interest" description="Disordered" evidence="6">
    <location>
        <begin position="1053"/>
        <end position="1081"/>
    </location>
</feature>
<keyword evidence="5" id="KW-0393">Immunoglobulin domain</keyword>
<evidence type="ECO:0000256" key="5">
    <source>
        <dbReference type="ARBA" id="ARBA00023319"/>
    </source>
</evidence>
<keyword evidence="10" id="KW-1185">Reference proteome</keyword>
<evidence type="ECO:0000256" key="4">
    <source>
        <dbReference type="ARBA" id="ARBA00023180"/>
    </source>
</evidence>
<evidence type="ECO:0000256" key="7">
    <source>
        <dbReference type="SAM" id="Phobius"/>
    </source>
</evidence>
<feature type="non-terminal residue" evidence="9">
    <location>
        <position position="1"/>
    </location>
</feature>
<keyword evidence="2 7" id="KW-0472">Membrane</keyword>